<evidence type="ECO:0000256" key="7">
    <source>
        <dbReference type="SAM" id="MobiDB-lite"/>
    </source>
</evidence>
<protein>
    <recommendedName>
        <fullName evidence="6">Epidermal patterning factor-like protein</fullName>
    </recommendedName>
</protein>
<organism evidence="8">
    <name type="scientific">Spirodela intermedia</name>
    <name type="common">Intermediate duckweed</name>
    <dbReference type="NCBI Taxonomy" id="51605"/>
    <lineage>
        <taxon>Eukaryota</taxon>
        <taxon>Viridiplantae</taxon>
        <taxon>Streptophyta</taxon>
        <taxon>Embryophyta</taxon>
        <taxon>Tracheophyta</taxon>
        <taxon>Spermatophyta</taxon>
        <taxon>Magnoliopsida</taxon>
        <taxon>Liliopsida</taxon>
        <taxon>Araceae</taxon>
        <taxon>Lemnoideae</taxon>
        <taxon>Spirodela</taxon>
    </lineage>
</organism>
<evidence type="ECO:0000313" key="9">
    <source>
        <dbReference type="Proteomes" id="UP001189122"/>
    </source>
</evidence>
<evidence type="ECO:0000256" key="1">
    <source>
        <dbReference type="ARBA" id="ARBA00004613"/>
    </source>
</evidence>
<evidence type="ECO:0000256" key="4">
    <source>
        <dbReference type="ARBA" id="ARBA00022729"/>
    </source>
</evidence>
<dbReference type="GO" id="GO:0005576">
    <property type="term" value="C:extracellular region"/>
    <property type="evidence" value="ECO:0007669"/>
    <property type="project" value="UniProtKB-SubCell"/>
</dbReference>
<gene>
    <name evidence="8" type="ORF">SI7747_06008264</name>
</gene>
<dbReference type="Pfam" id="PF17181">
    <property type="entry name" value="EPF"/>
    <property type="match status" value="1"/>
</dbReference>
<dbReference type="Proteomes" id="UP001189122">
    <property type="component" value="Unassembled WGS sequence"/>
</dbReference>
<dbReference type="GO" id="GO:0010052">
    <property type="term" value="P:guard cell differentiation"/>
    <property type="evidence" value="ECO:0007669"/>
    <property type="project" value="UniProtKB-UniRule"/>
</dbReference>
<comment type="function">
    <text evidence="6">Controls stomatal patterning.</text>
</comment>
<evidence type="ECO:0000256" key="3">
    <source>
        <dbReference type="ARBA" id="ARBA00022525"/>
    </source>
</evidence>
<reference evidence="8 9" key="1">
    <citation type="submission" date="2019-12" db="EMBL/GenBank/DDBJ databases">
        <authorList>
            <person name="Scholz U."/>
            <person name="Mascher M."/>
            <person name="Fiebig A."/>
        </authorList>
    </citation>
    <scope>NUCLEOTIDE SEQUENCE</scope>
</reference>
<dbReference type="EMBL" id="LR743593">
    <property type="protein sequence ID" value="CAA2622214.1"/>
    <property type="molecule type" value="Genomic_DNA"/>
</dbReference>
<accession>A0A7I8IVR1</accession>
<evidence type="ECO:0000256" key="6">
    <source>
        <dbReference type="RuleBase" id="RU367102"/>
    </source>
</evidence>
<dbReference type="AlphaFoldDB" id="A0A7I8IVR1"/>
<feature type="region of interest" description="Disordered" evidence="7">
    <location>
        <begin position="1"/>
        <end position="77"/>
    </location>
</feature>
<comment type="similarity">
    <text evidence="2 6">Belongs to the plant cysteine rich small secretory peptide family. Epidermal patterning factor subfamily.</text>
</comment>
<keyword evidence="5" id="KW-1015">Disulfide bond</keyword>
<sequence length="128" mass="13723">MQKDGIPRTQEPLSLSHRSPSSSPASRFIHAPRRRRRVKRRSPVGGGGGGGEEEETGRDNDDDGGGRSGGDVELLGGARSYPPRCVSKCGVCTPCKPVHVAVPPGRPVIAEYYPEAWRCKCGGKLYIP</sequence>
<comment type="subcellular location">
    <subcellularLocation>
        <location evidence="1 6">Secreted</location>
    </subcellularLocation>
</comment>
<dbReference type="InterPro" id="IPR039455">
    <property type="entry name" value="EPFL"/>
</dbReference>
<dbReference type="PANTHER" id="PTHR33109:SF4">
    <property type="entry name" value="EPIDERMAL PATTERNING FACTOR-LIKE PROTEIN 6"/>
    <property type="match status" value="1"/>
</dbReference>
<feature type="compositionally biased region" description="Acidic residues" evidence="7">
    <location>
        <begin position="51"/>
        <end position="63"/>
    </location>
</feature>
<evidence type="ECO:0000256" key="2">
    <source>
        <dbReference type="ARBA" id="ARBA00008127"/>
    </source>
</evidence>
<name>A0A7I8IVR1_SPIIN</name>
<keyword evidence="3 6" id="KW-0964">Secreted</keyword>
<keyword evidence="9" id="KW-1185">Reference proteome</keyword>
<evidence type="ECO:0000313" key="8">
    <source>
        <dbReference type="EMBL" id="CAA2622214.1"/>
    </source>
</evidence>
<keyword evidence="6" id="KW-0217">Developmental protein</keyword>
<feature type="compositionally biased region" description="Basic residues" evidence="7">
    <location>
        <begin position="30"/>
        <end position="42"/>
    </location>
</feature>
<dbReference type="PANTHER" id="PTHR33109">
    <property type="entry name" value="EPIDERMAL PATTERNING FACTOR-LIKE PROTEIN 4"/>
    <property type="match status" value="1"/>
</dbReference>
<feature type="compositionally biased region" description="Low complexity" evidence="7">
    <location>
        <begin position="12"/>
        <end position="27"/>
    </location>
</feature>
<evidence type="ECO:0000256" key="5">
    <source>
        <dbReference type="ARBA" id="ARBA00023157"/>
    </source>
</evidence>
<proteinExistence type="inferred from homology"/>
<dbReference type="EMBL" id="CACRZD030000006">
    <property type="protein sequence ID" value="CAA6661870.1"/>
    <property type="molecule type" value="Genomic_DNA"/>
</dbReference>
<keyword evidence="4" id="KW-0732">Signal</keyword>